<evidence type="ECO:0000313" key="2">
    <source>
        <dbReference type="EMBL" id="MBM3318496.1"/>
    </source>
</evidence>
<comment type="caution">
    <text evidence="2">The sequence shown here is derived from an EMBL/GenBank/DDBJ whole genome shotgun (WGS) entry which is preliminary data.</text>
</comment>
<reference evidence="2" key="1">
    <citation type="submission" date="2019-03" db="EMBL/GenBank/DDBJ databases">
        <title>Lake Tanganyika Metagenome-Assembled Genomes (MAGs).</title>
        <authorList>
            <person name="Tran P."/>
        </authorList>
    </citation>
    <scope>NUCLEOTIDE SEQUENCE</scope>
    <source>
        <strain evidence="2">M_DeepCast_400m_m2_100</strain>
    </source>
</reference>
<gene>
    <name evidence="2" type="ORF">FJY75_11655</name>
</gene>
<feature type="signal peptide" evidence="1">
    <location>
        <begin position="1"/>
        <end position="20"/>
    </location>
</feature>
<dbReference type="EMBL" id="VGIY01000378">
    <property type="protein sequence ID" value="MBM3318496.1"/>
    <property type="molecule type" value="Genomic_DNA"/>
</dbReference>
<evidence type="ECO:0008006" key="4">
    <source>
        <dbReference type="Google" id="ProtNLM"/>
    </source>
</evidence>
<keyword evidence="1" id="KW-0732">Signal</keyword>
<name>A0A938BS68_UNCEI</name>
<dbReference type="Proteomes" id="UP000748308">
    <property type="component" value="Unassembled WGS sequence"/>
</dbReference>
<dbReference type="AlphaFoldDB" id="A0A938BS68"/>
<feature type="chain" id="PRO_5037486919" description="Spore coat protein U domain-containing protein" evidence="1">
    <location>
        <begin position="21"/>
        <end position="234"/>
    </location>
</feature>
<evidence type="ECO:0000256" key="1">
    <source>
        <dbReference type="SAM" id="SignalP"/>
    </source>
</evidence>
<sequence length="234" mass="24736">MRLCTLIAAALLLAAGPASGTVYVTNGSNPQNVQINLTIGCYTQVYWNSAADQVINFGGSDWGSPTLLGAYTGSHNTQDAWATGYFESVDTAYFWLDSNCNTTMTLSSSGDLKGTGTGHMLPTWFTMCLTNNTGGGGGFIDGGVRQACETIPFDGVGCYAADDNGDFTIELFPNVGGPARFPNQYPFPMAGVPVWTAGFLGHAQGTILFHARVLRSGMADPADTYQTSLAVNFF</sequence>
<organism evidence="2 3">
    <name type="scientific">Eiseniibacteriota bacterium</name>
    <dbReference type="NCBI Taxonomy" id="2212470"/>
    <lineage>
        <taxon>Bacteria</taxon>
        <taxon>Candidatus Eiseniibacteriota</taxon>
    </lineage>
</organism>
<evidence type="ECO:0000313" key="3">
    <source>
        <dbReference type="Proteomes" id="UP000748308"/>
    </source>
</evidence>
<accession>A0A938BS68</accession>
<proteinExistence type="predicted"/>
<protein>
    <recommendedName>
        <fullName evidence="4">Spore coat protein U domain-containing protein</fullName>
    </recommendedName>
</protein>